<reference evidence="1 2" key="1">
    <citation type="journal article" date="2014" name="Acta Crystallogr. D">
        <title>Structure-based characterization and antifreeze properties of a hyperactive ice-binding protein from the Antarctic bacterium Flavobacterium frigoris PS1.</title>
        <authorList>
            <person name="Do H."/>
            <person name="Kim S.J."/>
            <person name="Kim H.J."/>
            <person name="Lee J.H."/>
        </authorList>
    </citation>
    <scope>NUCLEOTIDE SEQUENCE [LARGE SCALE GENOMIC DNA]</scope>
    <source>
        <strain evidence="1 2">PS1</strain>
    </source>
</reference>
<keyword evidence="2" id="KW-1185">Reference proteome</keyword>
<comment type="caution">
    <text evidence="1">The sequence shown here is derived from an EMBL/GenBank/DDBJ whole genome shotgun (WGS) entry which is preliminary data.</text>
</comment>
<organism evidence="1 2">
    <name type="scientific">Flavobacterium frigoris (strain PS1)</name>
    <dbReference type="NCBI Taxonomy" id="1086011"/>
    <lineage>
        <taxon>Bacteria</taxon>
        <taxon>Pseudomonadati</taxon>
        <taxon>Bacteroidota</taxon>
        <taxon>Flavobacteriia</taxon>
        <taxon>Flavobacteriales</taxon>
        <taxon>Flavobacteriaceae</taxon>
        <taxon>Flavobacterium</taxon>
    </lineage>
</organism>
<proteinExistence type="predicted"/>
<dbReference type="AlphaFoldDB" id="H7FRM2"/>
<evidence type="ECO:0000313" key="1">
    <source>
        <dbReference type="EMBL" id="EIA09005.1"/>
    </source>
</evidence>
<accession>H7FRM2</accession>
<evidence type="ECO:0000313" key="2">
    <source>
        <dbReference type="Proteomes" id="UP000005566"/>
    </source>
</evidence>
<gene>
    <name evidence="1" type="ORF">HJ01_01771</name>
</gene>
<dbReference type="Proteomes" id="UP000005566">
    <property type="component" value="Unassembled WGS sequence"/>
</dbReference>
<name>H7FRM2_FLAFP</name>
<protein>
    <submittedName>
        <fullName evidence="1">Uncharacterized protein</fullName>
    </submittedName>
</protein>
<sequence>MRNVFFFIECVGFVFAKIMRSSIKKQKLFSVIYEVRKKFLNLF</sequence>
<dbReference type="EMBL" id="AHKF01000017">
    <property type="protein sequence ID" value="EIA09005.1"/>
    <property type="molecule type" value="Genomic_DNA"/>
</dbReference>